<feature type="compositionally biased region" description="Low complexity" evidence="2">
    <location>
        <begin position="200"/>
        <end position="219"/>
    </location>
</feature>
<name>A0A1S2XY20_CICAR</name>
<keyword evidence="4" id="KW-1185">Reference proteome</keyword>
<feature type="domain" description="SANT" evidence="3">
    <location>
        <begin position="789"/>
        <end position="840"/>
    </location>
</feature>
<feature type="domain" description="SANT" evidence="3">
    <location>
        <begin position="1005"/>
        <end position="1056"/>
    </location>
</feature>
<feature type="coiled-coil region" evidence="1">
    <location>
        <begin position="419"/>
        <end position="446"/>
    </location>
</feature>
<dbReference type="InterPro" id="IPR009057">
    <property type="entry name" value="Homeodomain-like_sf"/>
</dbReference>
<dbReference type="Gene3D" id="1.10.10.60">
    <property type="entry name" value="Homeodomain-like"/>
    <property type="match status" value="1"/>
</dbReference>
<gene>
    <name evidence="5" type="primary">LOC101504689</name>
</gene>
<feature type="compositionally biased region" description="Basic and acidic residues" evidence="2">
    <location>
        <begin position="1095"/>
        <end position="1105"/>
    </location>
</feature>
<feature type="compositionally biased region" description="Polar residues" evidence="2">
    <location>
        <begin position="134"/>
        <end position="158"/>
    </location>
</feature>
<dbReference type="CDD" id="cd00167">
    <property type="entry name" value="SANT"/>
    <property type="match status" value="1"/>
</dbReference>
<dbReference type="RefSeq" id="XP_004496318.1">
    <property type="nucleotide sequence ID" value="XM_004496261.3"/>
</dbReference>
<dbReference type="KEGG" id="cam:101504689"/>
<dbReference type="SMART" id="SM00717">
    <property type="entry name" value="SANT"/>
    <property type="match status" value="2"/>
</dbReference>
<dbReference type="PaxDb" id="3827-XP_004496318.1"/>
<feature type="region of interest" description="Disordered" evidence="2">
    <location>
        <begin position="326"/>
        <end position="349"/>
    </location>
</feature>
<dbReference type="Pfam" id="PF00249">
    <property type="entry name" value="Myb_DNA-binding"/>
    <property type="match status" value="2"/>
</dbReference>
<dbReference type="PROSITE" id="PS51293">
    <property type="entry name" value="SANT"/>
    <property type="match status" value="2"/>
</dbReference>
<proteinExistence type="predicted"/>
<reference evidence="4" key="1">
    <citation type="journal article" date="2013" name="Nat. Biotechnol.">
        <title>Draft genome sequence of chickpea (Cicer arietinum) provides a resource for trait improvement.</title>
        <authorList>
            <person name="Varshney R.K."/>
            <person name="Song C."/>
            <person name="Saxena R.K."/>
            <person name="Azam S."/>
            <person name="Yu S."/>
            <person name="Sharpe A.G."/>
            <person name="Cannon S."/>
            <person name="Baek J."/>
            <person name="Rosen B.D."/>
            <person name="Tar'an B."/>
            <person name="Millan T."/>
            <person name="Zhang X."/>
            <person name="Ramsay L.D."/>
            <person name="Iwata A."/>
            <person name="Wang Y."/>
            <person name="Nelson W."/>
            <person name="Farmer A.D."/>
            <person name="Gaur P.M."/>
            <person name="Soderlund C."/>
            <person name="Penmetsa R.V."/>
            <person name="Xu C."/>
            <person name="Bharti A.K."/>
            <person name="He W."/>
            <person name="Winter P."/>
            <person name="Zhao S."/>
            <person name="Hane J.K."/>
            <person name="Carrasquilla-Garcia N."/>
            <person name="Condie J.A."/>
            <person name="Upadhyaya H.D."/>
            <person name="Luo M.C."/>
            <person name="Thudi M."/>
            <person name="Gowda C.L."/>
            <person name="Singh N.P."/>
            <person name="Lichtenzveig J."/>
            <person name="Gali K.K."/>
            <person name="Rubio J."/>
            <person name="Nadarajan N."/>
            <person name="Dolezel J."/>
            <person name="Bansal K.C."/>
            <person name="Xu X."/>
            <person name="Edwards D."/>
            <person name="Zhang G."/>
            <person name="Kahl G."/>
            <person name="Gil J."/>
            <person name="Singh K.B."/>
            <person name="Datta S.K."/>
            <person name="Jackson S.A."/>
            <person name="Wang J."/>
            <person name="Cook D.R."/>
        </authorList>
    </citation>
    <scope>NUCLEOTIDE SEQUENCE [LARGE SCALE GENOMIC DNA]</scope>
    <source>
        <strain evidence="4">cv. CDC Frontier</strain>
    </source>
</reference>
<feature type="region of interest" description="Disordered" evidence="2">
    <location>
        <begin position="1095"/>
        <end position="1117"/>
    </location>
</feature>
<dbReference type="GeneID" id="101504689"/>
<evidence type="ECO:0000259" key="3">
    <source>
        <dbReference type="PROSITE" id="PS51293"/>
    </source>
</evidence>
<accession>A0A1S2XY20</accession>
<reference evidence="5" key="2">
    <citation type="submission" date="2025-08" db="UniProtKB">
        <authorList>
            <consortium name="RefSeq"/>
        </authorList>
    </citation>
    <scope>IDENTIFICATION</scope>
    <source>
        <tissue evidence="5">Etiolated seedlings</tissue>
    </source>
</reference>
<evidence type="ECO:0000256" key="2">
    <source>
        <dbReference type="SAM" id="MobiDB-lite"/>
    </source>
</evidence>
<dbReference type="Proteomes" id="UP000087171">
    <property type="component" value="Chromosome Ca4"/>
</dbReference>
<dbReference type="eggNOG" id="KOG1878">
    <property type="taxonomic scope" value="Eukaryota"/>
</dbReference>
<dbReference type="PANTHER" id="PTHR47340">
    <property type="entry name" value="DUPLICATED HOMEODOMAIN-LIKE SUPERFAMILY PROTEIN"/>
    <property type="match status" value="1"/>
</dbReference>
<feature type="compositionally biased region" description="Polar residues" evidence="2">
    <location>
        <begin position="326"/>
        <end position="336"/>
    </location>
</feature>
<sequence length="1698" mass="185022">MPPEPLPWDRKDFFKERKHDRSESLGSVARWRDSSHHRDFNRWGSAEFRRPPGHGKQGGWHMFSEEPGHGYGVSRSGDKSMEEDSRPSVSRGDGKYGRSSRDNRGSFGQRDWRGHSWEVTNGSPNLSRRPPDMNNDQRSVDDSLTYSSHPHSDFVNTWEQHHLKDQHEKMGGVNGLVTGPRCDRENSLGSIDWKPLKWTRSGSLSSRGSGFSHSSSSRSMAGADSYEAKPDLQPKNVTTIESHSGEATACVTSSMPLEDTTSRKKPRLNWGEGLAKYEKKKVEVPDPGASKEDGPVNMEPCNLISPNLVDKSPKVTGFSECASPATPSSVACSSSPGVDDKLSGKTANADNNVSNLTESPAPGFQNHLQRFYLNLEKLDIDSLNNLGSSIVELVQSDDPSSDDSGLVRSNAINKLLIWKADISKVLEMTESEIDLLENELKSLKSSVDRYQCPVALGSQQEGSSLKFYEGVEVSQKVIRPEPLIIISSDEPNIEKMPQSTNLIVHENDKEEDIDSPGSATSKFVEPPPSVKAVSSCDTGECYNLSGDMDTIQPTTIKCLVRCTTRKDASVSACNDVNTSTEIKDSLDDTTFGASLCSSYEDTYNSIIASNKESANRAHDVFAKLLPKECNKLGNMGVSNDSSSHTLIMEKFAKKKRFERFKERIIALKFKALHHLWKEDMRLLSNRKCRPKSHKKNELSVRTTCSSNLKNRSSIRSRFPFPAGNHLSLVPTSEIINFTGKLLSESQAPLQRNTLKMPSLILDEKEKMVSKFISSNGLVEDPLAIEKERAMINPWTSEEREIFLEKFAAFGKDFCKIASFLDHKTTADCVEFYYKNHKSECFEKLKRKDVGKLGKSFAAKSNLMASGKKWNHEVNVSSLDILSAASVMADGIAGNKRMRAGRFLLGGYGNVKASRGEDVNIERSNSFDILADERETAAAADVLAGICGSLSSEAMSSCITSSVDPVDGNKERNFLKAKPLYKQPLTPDFSQNADDDSCSDESCGEVDLSDWTDDEKAAFLQAVSSFGKDFAKIARCVGTRSREHCKVFFSKTRKVLGLDVAHPLPGIVGSPLNDDANGGESDTDDACVVETGSVVDADKSGNKTDEDLPSGVNTLHDESNPLEARNLSAELNESREITGTEVCLENVGVDSNVFAIKVESGLGSDGSGVVLGKSDMTGSVNGQSAILTSDSIEVAKGEAYKLGDAIRESISTPGIIEPWECGSVAVDRPFSDVSSGDLGNEVERQKVIAPQCVDDIDNKHEADEGIVVELKSCVLESSTAANVSFSSVVNSCSGLSFGTENKPVSLGKPHIPALSTKDSRATANSLLQKAAAAQCEKTVSQDRLSSTCDIQEGRDMRCHSSGSNGDHQLPLPGNHVGTVGILQGYPLRGAIKEEVDGVMNCSNSATELPLLPQKAKQTDDHFKTTWHSSDSDKTPRNGDVKLFGKILTNPSSTQKPSLISKGSEENGTHYPKLSNKSSNLKFTGHHNSDGNLKFLKFDRSDYLGLENVPVMGYGYWEGNGIQTIQTGLSSLPDSSFLLAKYPAAFSTYPSSSSSKLEQQPLQAFAKNNERHLSGSSAFTARDINGSNAMIDYQMFRSRDGPKVQPFMVDVKHCQNVFSEMQRRNSFEAISSLQQQGRGMMGMNSVGRPGILVGGGSCSGVSDPVAAIKMHYSNSDMYGGQNGSIVRDDESWGGKGDLGR</sequence>
<dbReference type="InterPro" id="IPR001005">
    <property type="entry name" value="SANT/Myb"/>
</dbReference>
<protein>
    <submittedName>
        <fullName evidence="5">Uncharacterized protein LOC101504689 isoform X1</fullName>
    </submittedName>
</protein>
<keyword evidence="1" id="KW-0175">Coiled coil</keyword>
<evidence type="ECO:0000256" key="1">
    <source>
        <dbReference type="SAM" id="Coils"/>
    </source>
</evidence>
<feature type="compositionally biased region" description="Basic and acidic residues" evidence="2">
    <location>
        <begin position="7"/>
        <end position="23"/>
    </location>
</feature>
<dbReference type="SUPFAM" id="SSF46689">
    <property type="entry name" value="Homeodomain-like"/>
    <property type="match status" value="2"/>
</dbReference>
<dbReference type="PANTHER" id="PTHR47340:SF1">
    <property type="entry name" value="DUPLICATED HOMEODOMAIN-LIKE SUPERFAMILY PROTEIN"/>
    <property type="match status" value="1"/>
</dbReference>
<organism evidence="4 5">
    <name type="scientific">Cicer arietinum</name>
    <name type="common">Chickpea</name>
    <name type="synonym">Garbanzo</name>
    <dbReference type="NCBI Taxonomy" id="3827"/>
    <lineage>
        <taxon>Eukaryota</taxon>
        <taxon>Viridiplantae</taxon>
        <taxon>Streptophyta</taxon>
        <taxon>Embryophyta</taxon>
        <taxon>Tracheophyta</taxon>
        <taxon>Spermatophyta</taxon>
        <taxon>Magnoliopsida</taxon>
        <taxon>eudicotyledons</taxon>
        <taxon>Gunneridae</taxon>
        <taxon>Pentapetalae</taxon>
        <taxon>rosids</taxon>
        <taxon>fabids</taxon>
        <taxon>Fabales</taxon>
        <taxon>Fabaceae</taxon>
        <taxon>Papilionoideae</taxon>
        <taxon>50 kb inversion clade</taxon>
        <taxon>NPAAA clade</taxon>
        <taxon>Hologalegina</taxon>
        <taxon>IRL clade</taxon>
        <taxon>Cicereae</taxon>
        <taxon>Cicer</taxon>
    </lineage>
</organism>
<dbReference type="InterPro" id="IPR017884">
    <property type="entry name" value="SANT_dom"/>
</dbReference>
<evidence type="ECO:0000313" key="5">
    <source>
        <dbReference type="RefSeq" id="XP_004496318.1"/>
    </source>
</evidence>
<dbReference type="STRING" id="3827.A0A1S2XY20"/>
<feature type="region of interest" description="Disordered" evidence="2">
    <location>
        <begin position="1"/>
        <end position="270"/>
    </location>
</feature>
<feature type="compositionally biased region" description="Basic and acidic residues" evidence="2">
    <location>
        <begin position="76"/>
        <end position="116"/>
    </location>
</feature>
<feature type="compositionally biased region" description="Basic and acidic residues" evidence="2">
    <location>
        <begin position="30"/>
        <end position="41"/>
    </location>
</feature>
<feature type="compositionally biased region" description="Basic and acidic residues" evidence="2">
    <location>
        <begin position="159"/>
        <end position="170"/>
    </location>
</feature>
<feature type="region of interest" description="Disordered" evidence="2">
    <location>
        <begin position="1451"/>
        <end position="1478"/>
    </location>
</feature>
<dbReference type="Gene3D" id="1.20.58.1880">
    <property type="match status" value="1"/>
</dbReference>
<dbReference type="OrthoDB" id="10258692at2759"/>
<evidence type="ECO:0000313" key="4">
    <source>
        <dbReference type="Proteomes" id="UP000087171"/>
    </source>
</evidence>